<name>A0AAW5ESN1_NOVHA</name>
<dbReference type="EMBL" id="JAIBCX010000023">
    <property type="protein sequence ID" value="MCJ8354320.1"/>
    <property type="molecule type" value="Genomic_DNA"/>
</dbReference>
<dbReference type="PANTHER" id="PTHR43425:SF2">
    <property type="entry name" value="OXYGEN-INSENSITIVE NADPH NITROREDUCTASE"/>
    <property type="match status" value="1"/>
</dbReference>
<dbReference type="SUPFAM" id="SSF55469">
    <property type="entry name" value="FMN-dependent nitroreductase-like"/>
    <property type="match status" value="1"/>
</dbReference>
<feature type="domain" description="Nitroreductase" evidence="6">
    <location>
        <begin position="50"/>
        <end position="202"/>
    </location>
</feature>
<sequence>MTTHTPHDSGIETQAAGDVRLTTLLLARYGATAPNLDVWNETLKTVLGYRSVRHYRPDYLPEGTIELLVAAGQSAASSSNLQAWSVIAVEDSNRKARLAALAGEQAQITQAPLFLVWLVDLHRLETIDRLEDSPSEGLQYLESFLLGAVDATLAAQNAVIALESIGLGAVYIGAIRNNPEKVAEELALPPHVFPLFGLTVGYPEPTIRTAVKPRLSQEAVLFRETYALSESTETTAFNDYNLRLKHFQMKQHMPQRNWTETVARRLHDAASLHGRDRLAAALRDMGFGLK</sequence>
<comment type="caution">
    <text evidence="7">The sequence shown here is derived from an EMBL/GenBank/DDBJ whole genome shotgun (WGS) entry which is preliminary data.</text>
</comment>
<dbReference type="Proteomes" id="UP001202887">
    <property type="component" value="Unassembled WGS sequence"/>
</dbReference>
<reference evidence="7" key="2">
    <citation type="submission" date="2022-03" db="EMBL/GenBank/DDBJ databases">
        <authorList>
            <person name="Ryngajllo M."/>
            <person name="Jacek P."/>
            <person name="Kubiak K."/>
        </authorList>
    </citation>
    <scope>NUCLEOTIDE SEQUENCE</scope>
    <source>
        <strain evidence="7">SI1</strain>
    </source>
</reference>
<dbReference type="PANTHER" id="PTHR43425">
    <property type="entry name" value="OXYGEN-INSENSITIVE NADPH NITROREDUCTASE"/>
    <property type="match status" value="1"/>
</dbReference>
<dbReference type="AlphaFoldDB" id="A0AAW5ESN1"/>
<dbReference type="GO" id="GO:0016491">
    <property type="term" value="F:oxidoreductase activity"/>
    <property type="evidence" value="ECO:0007669"/>
    <property type="project" value="UniProtKB-UniRule"/>
</dbReference>
<evidence type="ECO:0000256" key="4">
    <source>
        <dbReference type="ARBA" id="ARBA00023002"/>
    </source>
</evidence>
<dbReference type="Gene3D" id="3.40.109.10">
    <property type="entry name" value="NADH Oxidase"/>
    <property type="match status" value="1"/>
</dbReference>
<evidence type="ECO:0000256" key="2">
    <source>
        <dbReference type="ARBA" id="ARBA00022630"/>
    </source>
</evidence>
<keyword evidence="3 5" id="KW-0288">FMN</keyword>
<dbReference type="InterPro" id="IPR029479">
    <property type="entry name" value="Nitroreductase"/>
</dbReference>
<accession>A0AAW5ESN1</accession>
<keyword evidence="5" id="KW-0521">NADP</keyword>
<keyword evidence="4 5" id="KW-0560">Oxidoreductase</keyword>
<gene>
    <name evidence="7" type="ORF">K1W68_10020</name>
</gene>
<evidence type="ECO:0000256" key="3">
    <source>
        <dbReference type="ARBA" id="ARBA00022643"/>
    </source>
</evidence>
<reference evidence="7" key="1">
    <citation type="journal article" date="2021" name="Polymers (Basel)">
        <title>Highly Stretchable Bacterial Cellulose Produced by Komagataeibacter hansenii SI1.</title>
        <authorList>
            <person name="Cielecka I."/>
            <person name="Ryngajllo M."/>
            <person name="Maniukiewicz W."/>
            <person name="Bielecki S."/>
        </authorList>
    </citation>
    <scope>NUCLEOTIDE SEQUENCE</scope>
    <source>
        <strain evidence="7">SI1</strain>
    </source>
</reference>
<dbReference type="InterPro" id="IPR016446">
    <property type="entry name" value="Flavin_OxRdtase_Frp"/>
</dbReference>
<protein>
    <submittedName>
        <fullName evidence="7">NADPH-dependent oxidoreductase</fullName>
    </submittedName>
</protein>
<evidence type="ECO:0000259" key="6">
    <source>
        <dbReference type="Pfam" id="PF00881"/>
    </source>
</evidence>
<evidence type="ECO:0000313" key="8">
    <source>
        <dbReference type="Proteomes" id="UP001202887"/>
    </source>
</evidence>
<evidence type="ECO:0000256" key="5">
    <source>
        <dbReference type="PIRNR" id="PIRNR005426"/>
    </source>
</evidence>
<dbReference type="RefSeq" id="WP_247067194.1">
    <property type="nucleotide sequence ID" value="NZ_CP094848.1"/>
</dbReference>
<keyword evidence="2 5" id="KW-0285">Flavoprotein</keyword>
<dbReference type="InterPro" id="IPR000415">
    <property type="entry name" value="Nitroreductase-like"/>
</dbReference>
<dbReference type="Pfam" id="PF00881">
    <property type="entry name" value="Nitroreductase"/>
    <property type="match status" value="1"/>
</dbReference>
<evidence type="ECO:0000256" key="1">
    <source>
        <dbReference type="ARBA" id="ARBA00008366"/>
    </source>
</evidence>
<proteinExistence type="inferred from homology"/>
<organism evidence="7 8">
    <name type="scientific">Novacetimonas hansenii</name>
    <name type="common">Komagataeibacter hansenii</name>
    <dbReference type="NCBI Taxonomy" id="436"/>
    <lineage>
        <taxon>Bacteria</taxon>
        <taxon>Pseudomonadati</taxon>
        <taxon>Pseudomonadota</taxon>
        <taxon>Alphaproteobacteria</taxon>
        <taxon>Acetobacterales</taxon>
        <taxon>Acetobacteraceae</taxon>
        <taxon>Novacetimonas</taxon>
    </lineage>
</organism>
<comment type="similarity">
    <text evidence="1 5">Belongs to the flavin oxidoreductase frp family.</text>
</comment>
<dbReference type="CDD" id="cd02146">
    <property type="entry name" value="NfsA-like"/>
    <property type="match status" value="1"/>
</dbReference>
<evidence type="ECO:0000313" key="7">
    <source>
        <dbReference type="EMBL" id="MCJ8354320.1"/>
    </source>
</evidence>
<dbReference type="PIRSF" id="PIRSF005426">
    <property type="entry name" value="Frp"/>
    <property type="match status" value="1"/>
</dbReference>